<organism evidence="1 2">
    <name type="scientific">Thiorhodovibrio winogradskyi</name>
    <dbReference type="NCBI Taxonomy" id="77007"/>
    <lineage>
        <taxon>Bacteria</taxon>
        <taxon>Pseudomonadati</taxon>
        <taxon>Pseudomonadota</taxon>
        <taxon>Gammaproteobacteria</taxon>
        <taxon>Chromatiales</taxon>
        <taxon>Chromatiaceae</taxon>
        <taxon>Thiorhodovibrio</taxon>
    </lineage>
</organism>
<reference evidence="1 2" key="1">
    <citation type="journal article" date="2023" name="Microorganisms">
        <title>Thiorhodovibrio frisius and Trv. litoralis spp. nov., Two Novel Members from a Clade of Fastidious Purple Sulfur Bacteria That Exhibit Unique Red-Shifted Light-Harvesting Capabilities.</title>
        <authorList>
            <person name="Methner A."/>
            <person name="Kuzyk S.B."/>
            <person name="Petersen J."/>
            <person name="Bauer S."/>
            <person name="Brinkmann H."/>
            <person name="Sichau K."/>
            <person name="Wanner G."/>
            <person name="Wolf J."/>
            <person name="Neumann-Schaal M."/>
            <person name="Henke P."/>
            <person name="Tank M."/>
            <person name="Sproer C."/>
            <person name="Bunk B."/>
            <person name="Overmann J."/>
        </authorList>
    </citation>
    <scope>NUCLEOTIDE SEQUENCE [LARGE SCALE GENOMIC DNA]</scope>
    <source>
        <strain evidence="1 2">DSM 6702</strain>
    </source>
</reference>
<name>A0ABZ0S5V8_9GAMM</name>
<dbReference type="RefSeq" id="WP_328986272.1">
    <property type="nucleotide sequence ID" value="NZ_CP121472.1"/>
</dbReference>
<evidence type="ECO:0000313" key="2">
    <source>
        <dbReference type="Proteomes" id="UP001432180"/>
    </source>
</evidence>
<evidence type="ECO:0000313" key="1">
    <source>
        <dbReference type="EMBL" id="WPL15717.1"/>
    </source>
</evidence>
<dbReference type="Proteomes" id="UP001432180">
    <property type="component" value="Chromosome"/>
</dbReference>
<protein>
    <recommendedName>
        <fullName evidence="3">DUF1819 family protein</fullName>
    </recommendedName>
</protein>
<gene>
    <name evidence="1" type="ORF">Thiowin_00634</name>
</gene>
<evidence type="ECO:0008006" key="3">
    <source>
        <dbReference type="Google" id="ProtNLM"/>
    </source>
</evidence>
<sequence length="247" mass="27436">MNGRHQAIGIKQVIRLDWMQRTANLLLAGVDAKAIRMELHEALNRETDGQRSAQTRAFAVNNLMTIWCSADAELGPFRAAVLEMLRQDPKSGLALHWAMISAAYPFWFNIARQTGRLLALQDQVTQAQIVARLKENYGDRQTVSRYARFVIRSFVDWGVLQDAPVKGCYEQSGPIAFDDRGLALLLYESALLASPEGKASLARLANEPAFFAFKLPLLSGGLLSESRARLDVVHGALDDQMLVRKPG</sequence>
<accession>A0ABZ0S5V8</accession>
<keyword evidence="2" id="KW-1185">Reference proteome</keyword>
<dbReference type="EMBL" id="CP121472">
    <property type="protein sequence ID" value="WPL15717.1"/>
    <property type="molecule type" value="Genomic_DNA"/>
</dbReference>
<proteinExistence type="predicted"/>